<feature type="compositionally biased region" description="Low complexity" evidence="1">
    <location>
        <begin position="7"/>
        <end position="17"/>
    </location>
</feature>
<feature type="region of interest" description="Disordered" evidence="1">
    <location>
        <begin position="1"/>
        <end position="39"/>
    </location>
</feature>
<sequence>MRQLRPSWSSSTTGGTTWERKRLDPREITTQHPSACRSR</sequence>
<organism evidence="2">
    <name type="scientific">Arundo donax</name>
    <name type="common">Giant reed</name>
    <name type="synonym">Donax arundinaceus</name>
    <dbReference type="NCBI Taxonomy" id="35708"/>
    <lineage>
        <taxon>Eukaryota</taxon>
        <taxon>Viridiplantae</taxon>
        <taxon>Streptophyta</taxon>
        <taxon>Embryophyta</taxon>
        <taxon>Tracheophyta</taxon>
        <taxon>Spermatophyta</taxon>
        <taxon>Magnoliopsida</taxon>
        <taxon>Liliopsida</taxon>
        <taxon>Poales</taxon>
        <taxon>Poaceae</taxon>
        <taxon>PACMAD clade</taxon>
        <taxon>Arundinoideae</taxon>
        <taxon>Arundineae</taxon>
        <taxon>Arundo</taxon>
    </lineage>
</organism>
<evidence type="ECO:0000313" key="2">
    <source>
        <dbReference type="EMBL" id="JAD63185.1"/>
    </source>
</evidence>
<evidence type="ECO:0000256" key="1">
    <source>
        <dbReference type="SAM" id="MobiDB-lite"/>
    </source>
</evidence>
<proteinExistence type="predicted"/>
<dbReference type="EMBL" id="GBRH01234710">
    <property type="protein sequence ID" value="JAD63185.1"/>
    <property type="molecule type" value="Transcribed_RNA"/>
</dbReference>
<feature type="compositionally biased region" description="Basic and acidic residues" evidence="1">
    <location>
        <begin position="18"/>
        <end position="29"/>
    </location>
</feature>
<reference evidence="2" key="1">
    <citation type="submission" date="2014-09" db="EMBL/GenBank/DDBJ databases">
        <authorList>
            <person name="Magalhaes I.L.F."/>
            <person name="Oliveira U."/>
            <person name="Santos F.R."/>
            <person name="Vidigal T.H.D.A."/>
            <person name="Brescovit A.D."/>
            <person name="Santos A.J."/>
        </authorList>
    </citation>
    <scope>NUCLEOTIDE SEQUENCE</scope>
    <source>
        <tissue evidence="2">Shoot tissue taken approximately 20 cm above the soil surface</tissue>
    </source>
</reference>
<accession>A0A0A9BPQ9</accession>
<name>A0A0A9BPQ9_ARUDO</name>
<protein>
    <submittedName>
        <fullName evidence="2">Uncharacterized protein</fullName>
    </submittedName>
</protein>
<reference evidence="2" key="2">
    <citation type="journal article" date="2015" name="Data Brief">
        <title>Shoot transcriptome of the giant reed, Arundo donax.</title>
        <authorList>
            <person name="Barrero R.A."/>
            <person name="Guerrero F.D."/>
            <person name="Moolhuijzen P."/>
            <person name="Goolsby J.A."/>
            <person name="Tidwell J."/>
            <person name="Bellgard S.E."/>
            <person name="Bellgard M.I."/>
        </authorList>
    </citation>
    <scope>NUCLEOTIDE SEQUENCE</scope>
    <source>
        <tissue evidence="2">Shoot tissue taken approximately 20 cm above the soil surface</tissue>
    </source>
</reference>
<dbReference type="AlphaFoldDB" id="A0A0A9BPQ9"/>